<dbReference type="EMBL" id="AHMZ02000099">
    <property type="protein sequence ID" value="EMN30012.1"/>
    <property type="molecule type" value="Genomic_DNA"/>
</dbReference>
<name>M6KQG8_LEPIR</name>
<reference evidence="2 3" key="1">
    <citation type="submission" date="2013-01" db="EMBL/GenBank/DDBJ databases">
        <authorList>
            <person name="Harkins D.M."/>
            <person name="Durkin A.S."/>
            <person name="Brinkac L.M."/>
            <person name="Haft D.H."/>
            <person name="Selengut J.D."/>
            <person name="Sanka R."/>
            <person name="DePew J."/>
            <person name="Purushe J."/>
            <person name="Peacock S.J."/>
            <person name="Thaipadungpanit J."/>
            <person name="Wuthiekanun V.W."/>
            <person name="Day N.P."/>
            <person name="Vinetz J.M."/>
            <person name="Sutton G.G."/>
            <person name="Nierman W.C."/>
            <person name="Fouts D.E."/>
        </authorList>
    </citation>
    <scope>NUCLEOTIDE SEQUENCE [LARGE SCALE GENOMIC DNA]</scope>
    <source>
        <strain evidence="2 3">L0374</strain>
    </source>
</reference>
<sequence>MEDQYFQISRKIFLRKSFSFTPIFINHEFERLYQKLLPKSRLDSTYYKFGLFYRPNRISTKLFVFGKRKNSTLFRYHWFYLFSKLYFLYILSHKKNPSRGRNTFKDEKTLSKGRRPNAELSFSPTFR</sequence>
<proteinExistence type="predicted"/>
<dbReference type="Proteomes" id="UP000012137">
    <property type="component" value="Unassembled WGS sequence"/>
</dbReference>
<gene>
    <name evidence="2" type="ORF">LEP1GSC083_1850</name>
</gene>
<evidence type="ECO:0000313" key="2">
    <source>
        <dbReference type="EMBL" id="EMN30012.1"/>
    </source>
</evidence>
<feature type="region of interest" description="Disordered" evidence="1">
    <location>
        <begin position="96"/>
        <end position="127"/>
    </location>
</feature>
<evidence type="ECO:0000313" key="3">
    <source>
        <dbReference type="Proteomes" id="UP000012137"/>
    </source>
</evidence>
<organism evidence="2 3">
    <name type="scientific">Leptospira interrogans serovar Pyrogenes str. L0374</name>
    <dbReference type="NCBI Taxonomy" id="1049928"/>
    <lineage>
        <taxon>Bacteria</taxon>
        <taxon>Pseudomonadati</taxon>
        <taxon>Spirochaetota</taxon>
        <taxon>Spirochaetia</taxon>
        <taxon>Leptospirales</taxon>
        <taxon>Leptospiraceae</taxon>
        <taxon>Leptospira</taxon>
    </lineage>
</organism>
<comment type="caution">
    <text evidence="2">The sequence shown here is derived from an EMBL/GenBank/DDBJ whole genome shotgun (WGS) entry which is preliminary data.</text>
</comment>
<dbReference type="AlphaFoldDB" id="M6KQG8"/>
<accession>M6KQG8</accession>
<protein>
    <submittedName>
        <fullName evidence="2">Uncharacterized protein</fullName>
    </submittedName>
</protein>
<evidence type="ECO:0000256" key="1">
    <source>
        <dbReference type="SAM" id="MobiDB-lite"/>
    </source>
</evidence>